<evidence type="ECO:0000256" key="1">
    <source>
        <dbReference type="SAM" id="MobiDB-lite"/>
    </source>
</evidence>
<dbReference type="AlphaFoldDB" id="A0A2P5CI09"/>
<name>A0A2P5CI09_PARAD</name>
<evidence type="ECO:0000313" key="3">
    <source>
        <dbReference type="Proteomes" id="UP000237105"/>
    </source>
</evidence>
<dbReference type="Proteomes" id="UP000237105">
    <property type="component" value="Unassembled WGS sequence"/>
</dbReference>
<sequence length="307" mass="35855">MEFLRAQWKPSTLRRIVGQVSPCRRHSRAIRHYRSHAAALNSVYPNVDKLEQGENNSAPSDDIHEKANSEEQFNNKEDDVTKERDVCNDGPNSVEEVEHNMEKDSDVSIFVYEENDIVDDVSNHDISMDALEAVELLLREIPISRKSVNRVEPMTCKERLMEINFFSVDNALDEEYRLEDRNKGDSWIERPDRFRIDLQMEWSEWRDWGETVYVLDNLHIPSVPTGLAIVDEILRAMDLVFRSQIVACKGAQWSFASFPSISGHNILKDYCDHYCRIYVIKCMQAAYNRDRICSHVMRNGFVWQCNF</sequence>
<proteinExistence type="predicted"/>
<feature type="region of interest" description="Disordered" evidence="1">
    <location>
        <begin position="46"/>
        <end position="94"/>
    </location>
</feature>
<organism evidence="2 3">
    <name type="scientific">Parasponia andersonii</name>
    <name type="common">Sponia andersonii</name>
    <dbReference type="NCBI Taxonomy" id="3476"/>
    <lineage>
        <taxon>Eukaryota</taxon>
        <taxon>Viridiplantae</taxon>
        <taxon>Streptophyta</taxon>
        <taxon>Embryophyta</taxon>
        <taxon>Tracheophyta</taxon>
        <taxon>Spermatophyta</taxon>
        <taxon>Magnoliopsida</taxon>
        <taxon>eudicotyledons</taxon>
        <taxon>Gunneridae</taxon>
        <taxon>Pentapetalae</taxon>
        <taxon>rosids</taxon>
        <taxon>fabids</taxon>
        <taxon>Rosales</taxon>
        <taxon>Cannabaceae</taxon>
        <taxon>Parasponia</taxon>
    </lineage>
</organism>
<reference evidence="3" key="1">
    <citation type="submission" date="2016-06" db="EMBL/GenBank/DDBJ databases">
        <title>Parallel loss of symbiosis genes in relatives of nitrogen-fixing non-legume Parasponia.</title>
        <authorList>
            <person name="Van Velzen R."/>
            <person name="Holmer R."/>
            <person name="Bu F."/>
            <person name="Rutten L."/>
            <person name="Van Zeijl A."/>
            <person name="Liu W."/>
            <person name="Santuari L."/>
            <person name="Cao Q."/>
            <person name="Sharma T."/>
            <person name="Shen D."/>
            <person name="Roswanjaya Y."/>
            <person name="Wardhani T."/>
            <person name="Kalhor M.S."/>
            <person name="Jansen J."/>
            <person name="Van den Hoogen J."/>
            <person name="Gungor B."/>
            <person name="Hartog M."/>
            <person name="Hontelez J."/>
            <person name="Verver J."/>
            <person name="Yang W.-C."/>
            <person name="Schijlen E."/>
            <person name="Repin R."/>
            <person name="Schilthuizen M."/>
            <person name="Schranz E."/>
            <person name="Heidstra R."/>
            <person name="Miyata K."/>
            <person name="Fedorova E."/>
            <person name="Kohlen W."/>
            <person name="Bisseling T."/>
            <person name="Smit S."/>
            <person name="Geurts R."/>
        </authorList>
    </citation>
    <scope>NUCLEOTIDE SEQUENCE [LARGE SCALE GENOMIC DNA]</scope>
    <source>
        <strain evidence="3">cv. WU1-14</strain>
    </source>
</reference>
<feature type="compositionally biased region" description="Basic and acidic residues" evidence="1">
    <location>
        <begin position="61"/>
        <end position="87"/>
    </location>
</feature>
<keyword evidence="3" id="KW-1185">Reference proteome</keyword>
<dbReference type="EMBL" id="JXTB01000128">
    <property type="protein sequence ID" value="PON60692.1"/>
    <property type="molecule type" value="Genomic_DNA"/>
</dbReference>
<dbReference type="OrthoDB" id="696486at2759"/>
<gene>
    <name evidence="2" type="ORF">PanWU01x14_151100</name>
</gene>
<comment type="caution">
    <text evidence="2">The sequence shown here is derived from an EMBL/GenBank/DDBJ whole genome shotgun (WGS) entry which is preliminary data.</text>
</comment>
<accession>A0A2P5CI09</accession>
<protein>
    <submittedName>
        <fullName evidence="2">Uncharacterized protein</fullName>
    </submittedName>
</protein>
<evidence type="ECO:0000313" key="2">
    <source>
        <dbReference type="EMBL" id="PON60692.1"/>
    </source>
</evidence>